<accession>A0A1H9SJE7</accession>
<feature type="domain" description="Carbohydrate kinase PfkB" evidence="11">
    <location>
        <begin position="42"/>
        <end position="119"/>
    </location>
</feature>
<keyword evidence="4" id="KW-0548">Nucleotidyltransferase</keyword>
<dbReference type="EMBL" id="FOGZ01000013">
    <property type="protein sequence ID" value="SER84369.1"/>
    <property type="molecule type" value="Genomic_DNA"/>
</dbReference>
<comment type="catalytic activity">
    <reaction evidence="10">
        <text>D-glycero-beta-D-manno-heptose 1-phosphate + ATP + H(+) = ADP-D-glycero-beta-D-manno-heptose + diphosphate</text>
        <dbReference type="Rhea" id="RHEA:27465"/>
        <dbReference type="ChEBI" id="CHEBI:15378"/>
        <dbReference type="ChEBI" id="CHEBI:30616"/>
        <dbReference type="ChEBI" id="CHEBI:33019"/>
        <dbReference type="ChEBI" id="CHEBI:59967"/>
        <dbReference type="ChEBI" id="CHEBI:61593"/>
        <dbReference type="EC" id="2.7.7.70"/>
    </reaction>
</comment>
<keyword evidence="8" id="KW-0511">Multifunctional enzyme</keyword>
<proteinExistence type="predicted"/>
<evidence type="ECO:0000256" key="9">
    <source>
        <dbReference type="ARBA" id="ARBA00023277"/>
    </source>
</evidence>
<reference evidence="14 15" key="1">
    <citation type="submission" date="2016-10" db="EMBL/GenBank/DDBJ databases">
        <authorList>
            <person name="de Groot N.N."/>
        </authorList>
    </citation>
    <scope>NUCLEOTIDE SEQUENCE [LARGE SCALE GENOMIC DNA]</scope>
    <source>
        <strain evidence="14 15">DSM 16859</strain>
    </source>
</reference>
<keyword evidence="7" id="KW-0067">ATP-binding</keyword>
<dbReference type="UniPathway" id="UPA00958"/>
<keyword evidence="3" id="KW-0808">Transferase</keyword>
<dbReference type="NCBIfam" id="TIGR02199">
    <property type="entry name" value="rfaE_dom_II"/>
    <property type="match status" value="1"/>
</dbReference>
<dbReference type="InterPro" id="IPR002173">
    <property type="entry name" value="Carboh/pur_kinase_PfkB_CS"/>
</dbReference>
<feature type="domain" description="Cytidyltransferase-like" evidence="13">
    <location>
        <begin position="350"/>
        <end position="464"/>
    </location>
</feature>
<dbReference type="Gene3D" id="3.90.550.10">
    <property type="entry name" value="Spore Coat Polysaccharide Biosynthesis Protein SpsA, Chain A"/>
    <property type="match status" value="1"/>
</dbReference>
<dbReference type="PROSITE" id="PS00583">
    <property type="entry name" value="PFKB_KINASES_1"/>
    <property type="match status" value="1"/>
</dbReference>
<dbReference type="InterPro" id="IPR004821">
    <property type="entry name" value="Cyt_trans-like"/>
</dbReference>
<dbReference type="RefSeq" id="WP_218139263.1">
    <property type="nucleotide sequence ID" value="NZ_FOGZ01000013.1"/>
</dbReference>
<organism evidence="14 15">
    <name type="scientific">Propionibacterium cyclohexanicum</name>
    <dbReference type="NCBI Taxonomy" id="64702"/>
    <lineage>
        <taxon>Bacteria</taxon>
        <taxon>Bacillati</taxon>
        <taxon>Actinomycetota</taxon>
        <taxon>Actinomycetes</taxon>
        <taxon>Propionibacteriales</taxon>
        <taxon>Propionibacteriaceae</taxon>
        <taxon>Propionibacterium</taxon>
    </lineage>
</organism>
<evidence type="ECO:0000256" key="8">
    <source>
        <dbReference type="ARBA" id="ARBA00023268"/>
    </source>
</evidence>
<dbReference type="InterPro" id="IPR001173">
    <property type="entry name" value="Glyco_trans_2-like"/>
</dbReference>
<feature type="domain" description="Glycosyltransferase 2-like" evidence="12">
    <location>
        <begin position="509"/>
        <end position="629"/>
    </location>
</feature>
<evidence type="ECO:0000259" key="12">
    <source>
        <dbReference type="Pfam" id="PF00535"/>
    </source>
</evidence>
<evidence type="ECO:0000256" key="2">
    <source>
        <dbReference type="ARBA" id="ARBA00012519"/>
    </source>
</evidence>
<dbReference type="SUPFAM" id="SSF53613">
    <property type="entry name" value="Ribokinase-like"/>
    <property type="match status" value="1"/>
</dbReference>
<evidence type="ECO:0000259" key="11">
    <source>
        <dbReference type="Pfam" id="PF00294"/>
    </source>
</evidence>
<evidence type="ECO:0000259" key="13">
    <source>
        <dbReference type="Pfam" id="PF01467"/>
    </source>
</evidence>
<dbReference type="GO" id="GO:0016773">
    <property type="term" value="F:phosphotransferase activity, alcohol group as acceptor"/>
    <property type="evidence" value="ECO:0007669"/>
    <property type="project" value="InterPro"/>
</dbReference>
<dbReference type="InterPro" id="IPR011914">
    <property type="entry name" value="RfaE_dom_II"/>
</dbReference>
<dbReference type="SUPFAM" id="SSF53448">
    <property type="entry name" value="Nucleotide-diphospho-sugar transferases"/>
    <property type="match status" value="1"/>
</dbReference>
<comment type="pathway">
    <text evidence="1">Bacterial outer membrane biogenesis; LPS core biosynthesis.</text>
</comment>
<name>A0A1H9SJE7_9ACTN</name>
<keyword evidence="6" id="KW-0418">Kinase</keyword>
<dbReference type="InterPro" id="IPR029044">
    <property type="entry name" value="Nucleotide-diphossugar_trans"/>
</dbReference>
<dbReference type="Pfam" id="PF01467">
    <property type="entry name" value="CTP_transf_like"/>
    <property type="match status" value="1"/>
</dbReference>
<dbReference type="InterPro" id="IPR011611">
    <property type="entry name" value="PfkB_dom"/>
</dbReference>
<evidence type="ECO:0000256" key="4">
    <source>
        <dbReference type="ARBA" id="ARBA00022695"/>
    </source>
</evidence>
<dbReference type="GO" id="GO:0005829">
    <property type="term" value="C:cytosol"/>
    <property type="evidence" value="ECO:0007669"/>
    <property type="project" value="TreeGrafter"/>
</dbReference>
<dbReference type="PANTHER" id="PTHR46969:SF1">
    <property type="entry name" value="BIFUNCTIONAL PROTEIN HLDE"/>
    <property type="match status" value="1"/>
</dbReference>
<evidence type="ECO:0000313" key="15">
    <source>
        <dbReference type="Proteomes" id="UP000198815"/>
    </source>
</evidence>
<dbReference type="Proteomes" id="UP000198815">
    <property type="component" value="Unassembled WGS sequence"/>
</dbReference>
<dbReference type="InterPro" id="IPR029056">
    <property type="entry name" value="Ribokinase-like"/>
</dbReference>
<dbReference type="STRING" id="64702.SAMN05443377_11352"/>
<dbReference type="GO" id="GO:0005524">
    <property type="term" value="F:ATP binding"/>
    <property type="evidence" value="ECO:0007669"/>
    <property type="project" value="UniProtKB-KW"/>
</dbReference>
<keyword evidence="5" id="KW-0547">Nucleotide-binding</keyword>
<dbReference type="GO" id="GO:0009244">
    <property type="term" value="P:lipopolysaccharide core region biosynthetic process"/>
    <property type="evidence" value="ECO:0007669"/>
    <property type="project" value="UniProtKB-UniPathway"/>
</dbReference>
<dbReference type="Pfam" id="PF00294">
    <property type="entry name" value="PfkB"/>
    <property type="match status" value="2"/>
</dbReference>
<protein>
    <recommendedName>
        <fullName evidence="2">D-glycero-beta-D-manno-heptose 1-phosphate adenylyltransferase</fullName>
        <ecNumber evidence="2">2.7.7.70</ecNumber>
    </recommendedName>
</protein>
<evidence type="ECO:0000256" key="10">
    <source>
        <dbReference type="ARBA" id="ARBA00047428"/>
    </source>
</evidence>
<dbReference type="InterPro" id="IPR014729">
    <property type="entry name" value="Rossmann-like_a/b/a_fold"/>
</dbReference>
<evidence type="ECO:0000256" key="3">
    <source>
        <dbReference type="ARBA" id="ARBA00022679"/>
    </source>
</evidence>
<dbReference type="NCBIfam" id="TIGR00125">
    <property type="entry name" value="cyt_tran_rel"/>
    <property type="match status" value="1"/>
</dbReference>
<dbReference type="GO" id="GO:0033785">
    <property type="term" value="F:heptose 7-phosphate kinase activity"/>
    <property type="evidence" value="ECO:0007669"/>
    <property type="project" value="TreeGrafter"/>
</dbReference>
<dbReference type="CDD" id="cd00761">
    <property type="entry name" value="Glyco_tranf_GTA_type"/>
    <property type="match status" value="1"/>
</dbReference>
<dbReference type="PANTHER" id="PTHR46969">
    <property type="entry name" value="BIFUNCTIONAL PROTEIN HLDE"/>
    <property type="match status" value="1"/>
</dbReference>
<feature type="domain" description="Carbohydrate kinase PfkB" evidence="11">
    <location>
        <begin position="198"/>
        <end position="317"/>
    </location>
</feature>
<sequence length="795" mass="84817">MRDELTRILERIADRRPRVLVCGDVILDEWWSGPSTALSREAPVPVVRAQARQCFPGGAGNTAVALAALGARVELCGVVGEDEAGRRLVGLLDQAGVGTAAILRQPGATTARKTRISSQGVILARVDEGTGGPPADSLGDELAERVSGILGDPQLSVLVCDYGLGAASAIRGALGRGPRPRLLAVDAHELAAWRELSPDLVTPNWQECCRLLADEPAGAQDRADLARARREELVDACGAAMVVLTLDRDGAVAMTRDQELHRTHARPAPDTDAVGAGDSFDAALVLALAVEAPVRAAVDFAQAAADVVTSRPGTATCDAESMRASAVLWDRRRIAARIARERAAGRRIVFTNGCFDILHRGHVGYLEQARGLGDLLVVGLNSDDSVRRLKGPGRPVNGFEDRAAMLTALASVDLVAGFEEDTPVALIEAIRPDVYVKGGDYAESMLGPEVSAVHDAGGQVRMVGYTAGHSTSAMIERMRRPGPRPIQRRTAGEWAATGARGLSGGQLDVLVPTCERPAELAVTLAGLAGQDRPGFRVVISDQSAQSPDWQHPAAAAMLRVLRAQGHPVVLDRNMPRRGMAQQRAHLLELSLRGAPEARQVLFLDDDVWLEPGQLEVMCRVLRDSGAGFVGEAVQGLSYLGDARPVQEEEFELWEGPVEPEEAGLGSQVERRWPLHNAANLAHLAVRLGLPPGAAATYRVAWVGGCVLYDRAVLVEAGGFGFWQDLPPDHSGEDVLAQWRVMAIRGGAGIVPSGAVHLESRTTVDERRVDARTLFERPGRGLPRTDRAELGRRADA</sequence>
<evidence type="ECO:0000256" key="6">
    <source>
        <dbReference type="ARBA" id="ARBA00022777"/>
    </source>
</evidence>
<dbReference type="GO" id="GO:0033786">
    <property type="term" value="F:heptose-1-phosphate adenylyltransferase activity"/>
    <property type="evidence" value="ECO:0007669"/>
    <property type="project" value="TreeGrafter"/>
</dbReference>
<gene>
    <name evidence="14" type="ORF">SAMN05443377_11352</name>
</gene>
<dbReference type="AlphaFoldDB" id="A0A1H9SJE7"/>
<keyword evidence="15" id="KW-1185">Reference proteome</keyword>
<dbReference type="Gene3D" id="3.40.1190.20">
    <property type="match status" value="1"/>
</dbReference>
<dbReference type="EC" id="2.7.7.70" evidence="2"/>
<evidence type="ECO:0000256" key="1">
    <source>
        <dbReference type="ARBA" id="ARBA00004713"/>
    </source>
</evidence>
<keyword evidence="9" id="KW-0119">Carbohydrate metabolism</keyword>
<dbReference type="Pfam" id="PF00535">
    <property type="entry name" value="Glycos_transf_2"/>
    <property type="match status" value="1"/>
</dbReference>
<dbReference type="Gene3D" id="3.40.50.620">
    <property type="entry name" value="HUPs"/>
    <property type="match status" value="1"/>
</dbReference>
<evidence type="ECO:0000313" key="14">
    <source>
        <dbReference type="EMBL" id="SER84369.1"/>
    </source>
</evidence>
<evidence type="ECO:0000256" key="5">
    <source>
        <dbReference type="ARBA" id="ARBA00022741"/>
    </source>
</evidence>
<dbReference type="SUPFAM" id="SSF52374">
    <property type="entry name" value="Nucleotidylyl transferase"/>
    <property type="match status" value="1"/>
</dbReference>
<evidence type="ECO:0000256" key="7">
    <source>
        <dbReference type="ARBA" id="ARBA00022840"/>
    </source>
</evidence>